<dbReference type="Proteomes" id="UP000320888">
    <property type="component" value="Unassembled WGS sequence"/>
</dbReference>
<dbReference type="EMBL" id="VKLS01000018">
    <property type="protein sequence ID" value="TSB43607.1"/>
    <property type="molecule type" value="Genomic_DNA"/>
</dbReference>
<dbReference type="InterPro" id="IPR051200">
    <property type="entry name" value="Host-pathogen_enzymatic-act"/>
</dbReference>
<dbReference type="GO" id="GO:0005975">
    <property type="term" value="P:carbohydrate metabolic process"/>
    <property type="evidence" value="ECO:0007669"/>
    <property type="project" value="UniProtKB-ARBA"/>
</dbReference>
<dbReference type="Pfam" id="PF10282">
    <property type="entry name" value="Lactonase"/>
    <property type="match status" value="1"/>
</dbReference>
<dbReference type="InterPro" id="IPR011048">
    <property type="entry name" value="Haem_d1_sf"/>
</dbReference>
<evidence type="ECO:0000259" key="1">
    <source>
        <dbReference type="Pfam" id="PF16640"/>
    </source>
</evidence>
<dbReference type="SUPFAM" id="SSF49373">
    <property type="entry name" value="Invasin/intimin cell-adhesion fragments"/>
    <property type="match status" value="1"/>
</dbReference>
<gene>
    <name evidence="2" type="ORF">FNZ23_03345</name>
</gene>
<dbReference type="InterPro" id="IPR015943">
    <property type="entry name" value="WD40/YVTN_repeat-like_dom_sf"/>
</dbReference>
<dbReference type="Gene3D" id="2.60.40.10">
    <property type="entry name" value="Immunoglobulins"/>
    <property type="match status" value="3"/>
</dbReference>
<feature type="domain" description="Bacterial Ig-like" evidence="1">
    <location>
        <begin position="422"/>
        <end position="508"/>
    </location>
</feature>
<dbReference type="Gene3D" id="2.130.10.10">
    <property type="entry name" value="YVTN repeat-like/Quinoprotein amine dehydrogenase"/>
    <property type="match status" value="3"/>
</dbReference>
<reference evidence="2 3" key="1">
    <citation type="submission" date="2019-07" db="EMBL/GenBank/DDBJ databases">
        <title>Draft genome for Streptomyces benahoarensis MZ03-48.</title>
        <authorList>
            <person name="Gonzalez-Pimentel J.L."/>
        </authorList>
    </citation>
    <scope>NUCLEOTIDE SEQUENCE [LARGE SCALE GENOMIC DNA]</scope>
    <source>
        <strain evidence="2 3">MZ03-48</strain>
    </source>
</reference>
<dbReference type="NCBIfam" id="TIGR02276">
    <property type="entry name" value="beta_rpt_yvtn"/>
    <property type="match status" value="6"/>
</dbReference>
<dbReference type="InterPro" id="IPR011964">
    <property type="entry name" value="YVTN_b-propeller_repeat"/>
</dbReference>
<dbReference type="PANTHER" id="PTHR47197">
    <property type="entry name" value="PROTEIN NIRF"/>
    <property type="match status" value="1"/>
</dbReference>
<accession>A0A553ZQ68</accession>
<dbReference type="RefSeq" id="WP_143940092.1">
    <property type="nucleotide sequence ID" value="NZ_VKLS01000018.1"/>
</dbReference>
<sequence>MTEVFQSSWRQLIGLTQDRSRLGLVAMSSDPTVTVGSFPTGVAITPNGLRAYVANEGSNNVSVIDTTSLTVTATVPVGATPFGVAITPDGLHAYVTNSGGNSVSVIATATNTVTATIPVGSTPLGVAITPDGLHAYVTNSGGNSVSVIATATNTVTATIPVGATPFGVAITPDGLRAYVTNSGGNSVSVIATATNTVTAITLVGAIPLGVAIAGTRAYVANNGDNNVSVINTVTSTVITTVSVGIAPLGVAVSPDGAHAYVANNSNNTVSVIATATNTVTGTVPTGPGPFELAVTPDNSTLYITDNADNSVTVTSAGPASTTTGLVSVPDPSVFGQTKILTATVTALSGTPAGTVSFFDGVTPLGTSALNGSGVATLPISTLGVGSHALTATYNGGAGFNPSTSPVDAQAVNKASTVTVLIAAPNPSAPGQTVVLTATVAAIPPGAGTRTGTVSFFDGATLLGTSAVNAGGVATFTTATLSAGSHTLTAVYSGDGNFTGSSGTYITQVIVATVPTSLTATPAIVNLHPPRPHAGILTATLTNAATGHPIPGQPITFSTGNVQLGTSTTNARGTATWNAILQLPLIILNRGYTATYPGSSVYRPATALAGIISD</sequence>
<evidence type="ECO:0000313" key="2">
    <source>
        <dbReference type="EMBL" id="TSB43607.1"/>
    </source>
</evidence>
<dbReference type="SUPFAM" id="SSF51004">
    <property type="entry name" value="C-terminal (heme d1) domain of cytochrome cd1-nitrite reductase"/>
    <property type="match status" value="2"/>
</dbReference>
<comment type="caution">
    <text evidence="2">The sequence shown here is derived from an EMBL/GenBank/DDBJ whole genome shotgun (WGS) entry which is preliminary data.</text>
</comment>
<keyword evidence="3" id="KW-1185">Reference proteome</keyword>
<feature type="domain" description="Bacterial Ig-like" evidence="1">
    <location>
        <begin position="326"/>
        <end position="411"/>
    </location>
</feature>
<evidence type="ECO:0000313" key="3">
    <source>
        <dbReference type="Proteomes" id="UP000320888"/>
    </source>
</evidence>
<dbReference type="PANTHER" id="PTHR47197:SF3">
    <property type="entry name" value="DIHYDRO-HEME D1 DEHYDROGENASE"/>
    <property type="match status" value="1"/>
</dbReference>
<dbReference type="InterPro" id="IPR008964">
    <property type="entry name" value="Invasin/intimin_cell_adhesion"/>
</dbReference>
<dbReference type="InterPro" id="IPR032109">
    <property type="entry name" value="Big_3_5"/>
</dbReference>
<proteinExistence type="predicted"/>
<organism evidence="2 3">
    <name type="scientific">Streptomyces benahoarensis</name>
    <dbReference type="NCBI Taxonomy" id="2595054"/>
    <lineage>
        <taxon>Bacteria</taxon>
        <taxon>Bacillati</taxon>
        <taxon>Actinomycetota</taxon>
        <taxon>Actinomycetes</taxon>
        <taxon>Kitasatosporales</taxon>
        <taxon>Streptomycetaceae</taxon>
        <taxon>Streptomyces</taxon>
    </lineage>
</organism>
<protein>
    <submittedName>
        <fullName evidence="2">Beta-propeller fold lactonase family protein</fullName>
    </submittedName>
</protein>
<dbReference type="InterPro" id="IPR013783">
    <property type="entry name" value="Ig-like_fold"/>
</dbReference>
<name>A0A553ZQ68_9ACTN</name>
<dbReference type="InterPro" id="IPR019405">
    <property type="entry name" value="Lactonase_7-beta_prop"/>
</dbReference>
<dbReference type="Pfam" id="PF16640">
    <property type="entry name" value="Big_3_5"/>
    <property type="match status" value="2"/>
</dbReference>
<dbReference type="OrthoDB" id="5166832at2"/>
<dbReference type="AlphaFoldDB" id="A0A553ZQ68"/>